<keyword evidence="9" id="KW-1185">Reference proteome</keyword>
<dbReference type="Pfam" id="PF08281">
    <property type="entry name" value="Sigma70_r4_2"/>
    <property type="match status" value="1"/>
</dbReference>
<keyword evidence="1" id="KW-0805">Transcription regulation</keyword>
<dbReference type="GO" id="GO:0003677">
    <property type="term" value="F:DNA binding"/>
    <property type="evidence" value="ECO:0007669"/>
    <property type="project" value="UniProtKB-KW"/>
</dbReference>
<feature type="domain" description="RNA polymerase sigma-70 region 2" evidence="6">
    <location>
        <begin position="29"/>
        <end position="98"/>
    </location>
</feature>
<evidence type="ECO:0000313" key="8">
    <source>
        <dbReference type="EMBL" id="MBE9118224.1"/>
    </source>
</evidence>
<evidence type="ECO:0000256" key="1">
    <source>
        <dbReference type="ARBA" id="ARBA00023015"/>
    </source>
</evidence>
<dbReference type="SUPFAM" id="SSF88659">
    <property type="entry name" value="Sigma3 and sigma4 domains of RNA polymerase sigma factors"/>
    <property type="match status" value="2"/>
</dbReference>
<protein>
    <submittedName>
        <fullName evidence="8">RNA polymerase sigma factor SigF</fullName>
    </submittedName>
</protein>
<dbReference type="Gene3D" id="1.10.10.10">
    <property type="entry name" value="Winged helix-like DNA-binding domain superfamily/Winged helix DNA-binding domain"/>
    <property type="match status" value="2"/>
</dbReference>
<organism evidence="8 9">
    <name type="scientific">Lusitaniella coriacea LEGE 07157</name>
    <dbReference type="NCBI Taxonomy" id="945747"/>
    <lineage>
        <taxon>Bacteria</taxon>
        <taxon>Bacillati</taxon>
        <taxon>Cyanobacteriota</taxon>
        <taxon>Cyanophyceae</taxon>
        <taxon>Spirulinales</taxon>
        <taxon>Lusitaniellaceae</taxon>
        <taxon>Lusitaniella</taxon>
    </lineage>
</organism>
<dbReference type="AlphaFoldDB" id="A0A8J7DZ32"/>
<dbReference type="GO" id="GO:0006352">
    <property type="term" value="P:DNA-templated transcription initiation"/>
    <property type="evidence" value="ECO:0007669"/>
    <property type="project" value="InterPro"/>
</dbReference>
<dbReference type="NCBIfam" id="NF005644">
    <property type="entry name" value="PRK07408.1"/>
    <property type="match status" value="1"/>
</dbReference>
<dbReference type="Proteomes" id="UP000654482">
    <property type="component" value="Unassembled WGS sequence"/>
</dbReference>
<keyword evidence="4" id="KW-0804">Transcription</keyword>
<evidence type="ECO:0000313" key="9">
    <source>
        <dbReference type="Proteomes" id="UP000654482"/>
    </source>
</evidence>
<reference evidence="8" key="1">
    <citation type="submission" date="2020-10" db="EMBL/GenBank/DDBJ databases">
        <authorList>
            <person name="Castelo-Branco R."/>
            <person name="Eusebio N."/>
            <person name="Adriana R."/>
            <person name="Vieira A."/>
            <person name="Brugerolle De Fraissinette N."/>
            <person name="Rezende De Castro R."/>
            <person name="Schneider M.P."/>
            <person name="Vasconcelos V."/>
            <person name="Leao P.N."/>
        </authorList>
    </citation>
    <scope>NUCLEOTIDE SEQUENCE</scope>
    <source>
        <strain evidence="8">LEGE 07157</strain>
    </source>
</reference>
<dbReference type="RefSeq" id="WP_194031314.1">
    <property type="nucleotide sequence ID" value="NZ_JADEWZ010000041.1"/>
</dbReference>
<accession>A0A8J7DZ32</accession>
<dbReference type="Pfam" id="PF04542">
    <property type="entry name" value="Sigma70_r2"/>
    <property type="match status" value="1"/>
</dbReference>
<dbReference type="InterPro" id="IPR036388">
    <property type="entry name" value="WH-like_DNA-bd_sf"/>
</dbReference>
<dbReference type="InterPro" id="IPR013325">
    <property type="entry name" value="RNA_pol_sigma_r2"/>
</dbReference>
<dbReference type="InterPro" id="IPR007627">
    <property type="entry name" value="RNA_pol_sigma70_r2"/>
</dbReference>
<dbReference type="InterPro" id="IPR013324">
    <property type="entry name" value="RNA_pol_sigma_r3/r4-like"/>
</dbReference>
<evidence type="ECO:0000256" key="2">
    <source>
        <dbReference type="ARBA" id="ARBA00023082"/>
    </source>
</evidence>
<name>A0A8J7DZ32_9CYAN</name>
<gene>
    <name evidence="8" type="ORF">IQ249_20220</name>
</gene>
<evidence type="ECO:0000259" key="6">
    <source>
        <dbReference type="Pfam" id="PF04542"/>
    </source>
</evidence>
<dbReference type="SUPFAM" id="SSF88946">
    <property type="entry name" value="Sigma2 domain of RNA polymerase sigma factors"/>
    <property type="match status" value="1"/>
</dbReference>
<dbReference type="NCBIfam" id="TIGR02937">
    <property type="entry name" value="sigma70-ECF"/>
    <property type="match status" value="1"/>
</dbReference>
<evidence type="ECO:0000256" key="3">
    <source>
        <dbReference type="ARBA" id="ARBA00023125"/>
    </source>
</evidence>
<keyword evidence="3" id="KW-0238">DNA-binding</keyword>
<dbReference type="PANTHER" id="PTHR30385:SF4">
    <property type="entry name" value="RNA POLYMERASE SIGMA-E FACTOR"/>
    <property type="match status" value="1"/>
</dbReference>
<feature type="domain" description="RNA polymerase sigma-70 region 3" evidence="5">
    <location>
        <begin position="109"/>
        <end position="182"/>
    </location>
</feature>
<dbReference type="InterPro" id="IPR013249">
    <property type="entry name" value="RNA_pol_sigma70_r4_t2"/>
</dbReference>
<comment type="caution">
    <text evidence="8">The sequence shown here is derived from an EMBL/GenBank/DDBJ whole genome shotgun (WGS) entry which is preliminary data.</text>
</comment>
<dbReference type="InterPro" id="IPR007624">
    <property type="entry name" value="RNA_pol_sigma70_r3"/>
</dbReference>
<feature type="domain" description="RNA polymerase sigma factor 70 region 4 type 2" evidence="7">
    <location>
        <begin position="194"/>
        <end position="246"/>
    </location>
</feature>
<evidence type="ECO:0000259" key="7">
    <source>
        <dbReference type="Pfam" id="PF08281"/>
    </source>
</evidence>
<dbReference type="InterPro" id="IPR014284">
    <property type="entry name" value="RNA_pol_sigma-70_dom"/>
</dbReference>
<dbReference type="Pfam" id="PF04539">
    <property type="entry name" value="Sigma70_r3"/>
    <property type="match status" value="1"/>
</dbReference>
<evidence type="ECO:0000259" key="5">
    <source>
        <dbReference type="Pfam" id="PF04539"/>
    </source>
</evidence>
<dbReference type="Gene3D" id="1.20.120.1810">
    <property type="match status" value="1"/>
</dbReference>
<dbReference type="PANTHER" id="PTHR30385">
    <property type="entry name" value="SIGMA FACTOR F FLAGELLAR"/>
    <property type="match status" value="1"/>
</dbReference>
<keyword evidence="2" id="KW-0731">Sigma factor</keyword>
<dbReference type="GO" id="GO:0016987">
    <property type="term" value="F:sigma factor activity"/>
    <property type="evidence" value="ECO:0007669"/>
    <property type="project" value="UniProtKB-KW"/>
</dbReference>
<sequence length="255" mass="28975">MTTLSLHTRRMELLVAYARQPSLSVRNKLVELNIGLVRKVAHQLSRQCTEPYEDLQQVGCLGLIRAIERFDPHKGTAFSSFALPYIRGEVLHYLRDKSSVLRIPRRWQELNAKARKARKKLIEALGRTPKDTEIAEALGVSLQEWCDCKIATGNHRLLSLDAPSNSMMEDSMTLADTLPDPDYQSQKMVQEERLQLQGAMNQLEEKTKVAIECVFINEFSRKETAKKIGISPMTVTRHLHKGIAQLEVLLEKQAA</sequence>
<evidence type="ECO:0000256" key="4">
    <source>
        <dbReference type="ARBA" id="ARBA00023163"/>
    </source>
</evidence>
<dbReference type="EMBL" id="JADEWZ010000041">
    <property type="protein sequence ID" value="MBE9118224.1"/>
    <property type="molecule type" value="Genomic_DNA"/>
</dbReference>
<proteinExistence type="predicted"/>